<comment type="caution">
    <text evidence="1">The sequence shown here is derived from an EMBL/GenBank/DDBJ whole genome shotgun (WGS) entry which is preliminary data.</text>
</comment>
<protein>
    <submittedName>
        <fullName evidence="1">Uncharacterized protein</fullName>
    </submittedName>
</protein>
<dbReference type="Proteomes" id="UP001152747">
    <property type="component" value="Unassembled WGS sequence"/>
</dbReference>
<evidence type="ECO:0000313" key="2">
    <source>
        <dbReference type="Proteomes" id="UP001152747"/>
    </source>
</evidence>
<keyword evidence="2" id="KW-1185">Reference proteome</keyword>
<proteinExistence type="predicted"/>
<organism evidence="1 2">
    <name type="scientific">Caenorhabditis angaria</name>
    <dbReference type="NCBI Taxonomy" id="860376"/>
    <lineage>
        <taxon>Eukaryota</taxon>
        <taxon>Metazoa</taxon>
        <taxon>Ecdysozoa</taxon>
        <taxon>Nematoda</taxon>
        <taxon>Chromadorea</taxon>
        <taxon>Rhabditida</taxon>
        <taxon>Rhabditina</taxon>
        <taxon>Rhabditomorpha</taxon>
        <taxon>Rhabditoidea</taxon>
        <taxon>Rhabditidae</taxon>
        <taxon>Peloderinae</taxon>
        <taxon>Caenorhabditis</taxon>
    </lineage>
</organism>
<gene>
    <name evidence="1" type="ORF">CAMP_LOCUS6880</name>
</gene>
<reference evidence="1" key="1">
    <citation type="submission" date="2022-11" db="EMBL/GenBank/DDBJ databases">
        <authorList>
            <person name="Kikuchi T."/>
        </authorList>
    </citation>
    <scope>NUCLEOTIDE SEQUENCE</scope>
    <source>
        <strain evidence="1">PS1010</strain>
    </source>
</reference>
<sequence length="195" mass="22210">MSPIKSGTSYWFWVQGGNLESAKISISLVESEQKIDFFSKFDRKKQNIVVLYCVSHCEGQNLSIKIDFGKNQFSTLLAINDSQEDNEENSTMDRTIRELQTPIGKITQAIYHRFPHSIAKMLRHQRSKLIIKKRKTGLCTKSVHSGTSHVSSGNFKLWELNFRLEDNGAVENEEAGEPKPKLQKNVVQINIGIIE</sequence>
<dbReference type="AlphaFoldDB" id="A0A9P1IG44"/>
<evidence type="ECO:0000313" key="1">
    <source>
        <dbReference type="EMBL" id="CAI5444243.1"/>
    </source>
</evidence>
<name>A0A9P1IG44_9PELO</name>
<accession>A0A9P1IG44</accession>
<dbReference type="EMBL" id="CANHGI010000003">
    <property type="protein sequence ID" value="CAI5444243.1"/>
    <property type="molecule type" value="Genomic_DNA"/>
</dbReference>